<keyword evidence="3 4" id="KW-0808">Transferase</keyword>
<feature type="chain" id="PRO_5019619847" description="UDP-glucuronosyltransferase" evidence="5">
    <location>
        <begin position="17"/>
        <end position="514"/>
    </location>
</feature>
<dbReference type="Gene3D" id="3.40.50.2000">
    <property type="entry name" value="Glycogen Phosphorylase B"/>
    <property type="match status" value="1"/>
</dbReference>
<proteinExistence type="inferred from homology"/>
<protein>
    <recommendedName>
        <fullName evidence="5">UDP-glucuronosyltransferase</fullName>
        <ecNumber evidence="5">2.4.1.17</ecNumber>
    </recommendedName>
</protein>
<dbReference type="GO" id="GO:0015020">
    <property type="term" value="F:glucuronosyltransferase activity"/>
    <property type="evidence" value="ECO:0007669"/>
    <property type="project" value="UniProtKB-EC"/>
</dbReference>
<feature type="non-terminal residue" evidence="6">
    <location>
        <position position="514"/>
    </location>
</feature>
<organism evidence="6 7">
    <name type="scientific">Asbolus verrucosus</name>
    <name type="common">Desert ironclad beetle</name>
    <dbReference type="NCBI Taxonomy" id="1661398"/>
    <lineage>
        <taxon>Eukaryota</taxon>
        <taxon>Metazoa</taxon>
        <taxon>Ecdysozoa</taxon>
        <taxon>Arthropoda</taxon>
        <taxon>Hexapoda</taxon>
        <taxon>Insecta</taxon>
        <taxon>Pterygota</taxon>
        <taxon>Neoptera</taxon>
        <taxon>Endopterygota</taxon>
        <taxon>Coleoptera</taxon>
        <taxon>Polyphaga</taxon>
        <taxon>Cucujiformia</taxon>
        <taxon>Tenebrionidae</taxon>
        <taxon>Pimeliinae</taxon>
        <taxon>Asbolus</taxon>
    </lineage>
</organism>
<comment type="caution">
    <text evidence="6">The sequence shown here is derived from an EMBL/GenBank/DDBJ whole genome shotgun (WGS) entry which is preliminary data.</text>
</comment>
<feature type="signal peptide" evidence="5">
    <location>
        <begin position="1"/>
        <end position="16"/>
    </location>
</feature>
<dbReference type="Proteomes" id="UP000292052">
    <property type="component" value="Unassembled WGS sequence"/>
</dbReference>
<dbReference type="FunFam" id="3.40.50.2000:FF:000050">
    <property type="entry name" value="UDP-glucuronosyltransferase"/>
    <property type="match status" value="1"/>
</dbReference>
<evidence type="ECO:0000313" key="6">
    <source>
        <dbReference type="EMBL" id="RZC14240.1"/>
    </source>
</evidence>
<dbReference type="EMBL" id="QDEB01104557">
    <property type="protein sequence ID" value="RZC14240.1"/>
    <property type="molecule type" value="Genomic_DNA"/>
</dbReference>
<reference evidence="6 7" key="1">
    <citation type="submission" date="2017-03" db="EMBL/GenBank/DDBJ databases">
        <title>Genome of the blue death feigning beetle - Asbolus verrucosus.</title>
        <authorList>
            <person name="Rider S.D."/>
        </authorList>
    </citation>
    <scope>NUCLEOTIDE SEQUENCE [LARGE SCALE GENOMIC DNA]</scope>
    <source>
        <strain evidence="6">Butters</strain>
        <tissue evidence="6">Head and leg muscle</tissue>
    </source>
</reference>
<dbReference type="AlphaFoldDB" id="A0A482VFF0"/>
<evidence type="ECO:0000256" key="5">
    <source>
        <dbReference type="RuleBase" id="RU362059"/>
    </source>
</evidence>
<comment type="subcellular location">
    <subcellularLocation>
        <location evidence="5">Membrane</location>
        <topology evidence="5">Single-pass membrane protein</topology>
    </subcellularLocation>
</comment>
<keyword evidence="5" id="KW-0732">Signal</keyword>
<dbReference type="InterPro" id="IPR002213">
    <property type="entry name" value="UDP_glucos_trans"/>
</dbReference>
<evidence type="ECO:0000256" key="4">
    <source>
        <dbReference type="RuleBase" id="RU003718"/>
    </source>
</evidence>
<evidence type="ECO:0000256" key="2">
    <source>
        <dbReference type="ARBA" id="ARBA00022676"/>
    </source>
</evidence>
<dbReference type="PANTHER" id="PTHR48043:SF159">
    <property type="entry name" value="EG:EG0003.4 PROTEIN-RELATED"/>
    <property type="match status" value="1"/>
</dbReference>
<dbReference type="SUPFAM" id="SSF53756">
    <property type="entry name" value="UDP-Glycosyltransferase/glycogen phosphorylase"/>
    <property type="match status" value="2"/>
</dbReference>
<dbReference type="InterPro" id="IPR050271">
    <property type="entry name" value="UDP-glycosyltransferase"/>
</dbReference>
<sequence>MQLLVTLLPFIAFCNGAKILGVFNHPGASHTFLGKVLLKNLAEKGHHVVMISSFPMKEHVPNYRDISLPEHLEDLQRRSMMYFVKEKTSSLDELKNMTLKHTEDTFTNSQVKELLQSEETFDVIIMDWFFNEATLIFGHIYNAPVIFMSSFGNMALLNDFTGNTLPYSYVPGAGMLTHDEMSFKDRVIMTMFNIIYTFYIPRRNMAHYEILKRHFKNPPTVEELQENIALVLSNSHFSFETPRPYTPNIIPIGGFHIQDLKQLPQDLKTFLDSAKEAFGKVPQKVLWKYEADDLSDIPKNIKILKWIPQLEVLAHPNVKLFVTHGGSLSFIEAIYFQVPLLCIPFNGDQFTNAAFTESRNIGLQILPDNITEETLINLLQEITTNPKYQEQINYRSTLLREQPVKPLDLARFWVEHVIKHKRTDHLKTFATKLPWYKYYLVDVIACGGNCAKILGIGIRHFSVPSKSHHILGSRLLRALAEKGHEVTMISPFPLKSKVTNYRDIFLEEMLQYKE</sequence>
<gene>
    <name evidence="6" type="ORF">BDFB_008363</name>
</gene>
<evidence type="ECO:0000256" key="1">
    <source>
        <dbReference type="ARBA" id="ARBA00009995"/>
    </source>
</evidence>
<comment type="catalytic activity">
    <reaction evidence="5">
        <text>glucuronate acceptor + UDP-alpha-D-glucuronate = acceptor beta-D-glucuronoside + UDP + H(+)</text>
        <dbReference type="Rhea" id="RHEA:21032"/>
        <dbReference type="ChEBI" id="CHEBI:15378"/>
        <dbReference type="ChEBI" id="CHEBI:58052"/>
        <dbReference type="ChEBI" id="CHEBI:58223"/>
        <dbReference type="ChEBI" id="CHEBI:132367"/>
        <dbReference type="ChEBI" id="CHEBI:132368"/>
        <dbReference type="EC" id="2.4.1.17"/>
    </reaction>
</comment>
<dbReference type="GO" id="GO:0016020">
    <property type="term" value="C:membrane"/>
    <property type="evidence" value="ECO:0007669"/>
    <property type="project" value="UniProtKB-SubCell"/>
</dbReference>
<keyword evidence="2 4" id="KW-0328">Glycosyltransferase</keyword>
<dbReference type="OrthoDB" id="5835829at2759"/>
<dbReference type="PROSITE" id="PS00375">
    <property type="entry name" value="UDPGT"/>
    <property type="match status" value="1"/>
</dbReference>
<dbReference type="Pfam" id="PF00201">
    <property type="entry name" value="UDPGT"/>
    <property type="match status" value="2"/>
</dbReference>
<dbReference type="EC" id="2.4.1.17" evidence="5"/>
<evidence type="ECO:0000256" key="3">
    <source>
        <dbReference type="ARBA" id="ARBA00022679"/>
    </source>
</evidence>
<keyword evidence="7" id="KW-1185">Reference proteome</keyword>
<comment type="similarity">
    <text evidence="1 4">Belongs to the UDP-glycosyltransferase family.</text>
</comment>
<accession>A0A482VFF0</accession>
<dbReference type="CDD" id="cd03784">
    <property type="entry name" value="GT1_Gtf-like"/>
    <property type="match status" value="1"/>
</dbReference>
<dbReference type="InterPro" id="IPR035595">
    <property type="entry name" value="UDP_glycos_trans_CS"/>
</dbReference>
<dbReference type="PANTHER" id="PTHR48043">
    <property type="entry name" value="EG:EG0003.4 PROTEIN-RELATED"/>
    <property type="match status" value="1"/>
</dbReference>
<evidence type="ECO:0000313" key="7">
    <source>
        <dbReference type="Proteomes" id="UP000292052"/>
    </source>
</evidence>
<name>A0A482VFF0_ASBVE</name>